<sequence length="275" mass="30646">MASSTVYHVRSISLPSRPHPVAEQLDEQLSRLRSSQSASSSSTSVSHGLNGLKELYSSVDELLQQSVSENQNAKWVDDVLDGSLRLLDMCSVSRDALQQSRERLQDVQSALRRRCSAELSIVKEAVEYLNTRRSVKKTIKKCLKNLKPATEQKDEAAHAAVDTLKDVQTVTADTFKSLLSYIAGSQKNGWSVVAKLVSKNTNKETTSTSEFDEVDATLNSLISQKKSGISSSQIENLMSQTFKLESQIQDLDETLEFLFRHLVKTRANLLNIFSY</sequence>
<gene>
    <name evidence="1" type="ORF">RND81_09G142600</name>
</gene>
<dbReference type="GO" id="GO:0048364">
    <property type="term" value="P:root development"/>
    <property type="evidence" value="ECO:0007669"/>
    <property type="project" value="InterPro"/>
</dbReference>
<dbReference type="PANTHER" id="PTHR33070">
    <property type="entry name" value="OS06G0725500 PROTEIN"/>
    <property type="match status" value="1"/>
</dbReference>
<reference evidence="1" key="1">
    <citation type="submission" date="2024-03" db="EMBL/GenBank/DDBJ databases">
        <title>WGS assembly of Saponaria officinalis var. Norfolk2.</title>
        <authorList>
            <person name="Jenkins J."/>
            <person name="Shu S."/>
            <person name="Grimwood J."/>
            <person name="Barry K."/>
            <person name="Goodstein D."/>
            <person name="Schmutz J."/>
            <person name="Leebens-Mack J."/>
            <person name="Osbourn A."/>
        </authorList>
    </citation>
    <scope>NUCLEOTIDE SEQUENCE [LARGE SCALE GENOMIC DNA]</scope>
    <source>
        <strain evidence="1">JIC</strain>
    </source>
</reference>
<dbReference type="Proteomes" id="UP001443914">
    <property type="component" value="Unassembled WGS sequence"/>
</dbReference>
<name>A0AAW1IKL4_SAPOF</name>
<evidence type="ECO:0000313" key="2">
    <source>
        <dbReference type="Proteomes" id="UP001443914"/>
    </source>
</evidence>
<comment type="caution">
    <text evidence="1">The sequence shown here is derived from an EMBL/GenBank/DDBJ whole genome shotgun (WGS) entry which is preliminary data.</text>
</comment>
<keyword evidence="2" id="KW-1185">Reference proteome</keyword>
<protein>
    <submittedName>
        <fullName evidence="1">Uncharacterized protein</fullName>
    </submittedName>
</protein>
<dbReference type="PANTHER" id="PTHR33070:SF129">
    <property type="entry name" value="DUF241 DOMAIN PROTEIN"/>
    <property type="match status" value="1"/>
</dbReference>
<dbReference type="Pfam" id="PF03087">
    <property type="entry name" value="BPS1"/>
    <property type="match status" value="1"/>
</dbReference>
<dbReference type="InterPro" id="IPR004320">
    <property type="entry name" value="BPS1_pln"/>
</dbReference>
<dbReference type="GO" id="GO:0048367">
    <property type="term" value="P:shoot system development"/>
    <property type="evidence" value="ECO:0007669"/>
    <property type="project" value="InterPro"/>
</dbReference>
<proteinExistence type="predicted"/>
<accession>A0AAW1IKL4</accession>
<dbReference type="AlphaFoldDB" id="A0AAW1IKL4"/>
<organism evidence="1 2">
    <name type="scientific">Saponaria officinalis</name>
    <name type="common">Common soapwort</name>
    <name type="synonym">Lychnis saponaria</name>
    <dbReference type="NCBI Taxonomy" id="3572"/>
    <lineage>
        <taxon>Eukaryota</taxon>
        <taxon>Viridiplantae</taxon>
        <taxon>Streptophyta</taxon>
        <taxon>Embryophyta</taxon>
        <taxon>Tracheophyta</taxon>
        <taxon>Spermatophyta</taxon>
        <taxon>Magnoliopsida</taxon>
        <taxon>eudicotyledons</taxon>
        <taxon>Gunneridae</taxon>
        <taxon>Pentapetalae</taxon>
        <taxon>Caryophyllales</taxon>
        <taxon>Caryophyllaceae</taxon>
        <taxon>Caryophylleae</taxon>
        <taxon>Saponaria</taxon>
    </lineage>
</organism>
<dbReference type="EMBL" id="JBDFQZ010000009">
    <property type="protein sequence ID" value="KAK9690639.1"/>
    <property type="molecule type" value="Genomic_DNA"/>
</dbReference>
<evidence type="ECO:0000313" key="1">
    <source>
        <dbReference type="EMBL" id="KAK9690639.1"/>
    </source>
</evidence>